<dbReference type="EMBL" id="BARV01013206">
    <property type="protein sequence ID" value="GAI12795.1"/>
    <property type="molecule type" value="Genomic_DNA"/>
</dbReference>
<feature type="non-terminal residue" evidence="2">
    <location>
        <position position="1"/>
    </location>
</feature>
<comment type="caution">
    <text evidence="2">The sequence shown here is derived from an EMBL/GenBank/DDBJ whole genome shotgun (WGS) entry which is preliminary data.</text>
</comment>
<dbReference type="InterPro" id="IPR038071">
    <property type="entry name" value="UROD/MetE-like_sf"/>
</dbReference>
<reference evidence="2" key="1">
    <citation type="journal article" date="2014" name="Front. Microbiol.">
        <title>High frequency of phylogenetically diverse reductive dehalogenase-homologous genes in deep subseafloor sedimentary metagenomes.</title>
        <authorList>
            <person name="Kawai M."/>
            <person name="Futagami T."/>
            <person name="Toyoda A."/>
            <person name="Takaki Y."/>
            <person name="Nishi S."/>
            <person name="Hori S."/>
            <person name="Arai W."/>
            <person name="Tsubouchi T."/>
            <person name="Morono Y."/>
            <person name="Uchiyama I."/>
            <person name="Ito T."/>
            <person name="Fujiyama A."/>
            <person name="Inagaki F."/>
            <person name="Takami H."/>
        </authorList>
    </citation>
    <scope>NUCLEOTIDE SEQUENCE</scope>
    <source>
        <strain evidence="2">Expedition CK06-06</strain>
    </source>
</reference>
<dbReference type="GO" id="GO:0006779">
    <property type="term" value="P:porphyrin-containing compound biosynthetic process"/>
    <property type="evidence" value="ECO:0007669"/>
    <property type="project" value="InterPro"/>
</dbReference>
<dbReference type="Pfam" id="PF01208">
    <property type="entry name" value="URO-D"/>
    <property type="match status" value="1"/>
</dbReference>
<evidence type="ECO:0000313" key="2">
    <source>
        <dbReference type="EMBL" id="GAI12795.1"/>
    </source>
</evidence>
<accession>X1MDN1</accession>
<dbReference type="AlphaFoldDB" id="X1MDN1"/>
<sequence>AKLFLHSCGDIYLYINDLIETGVDIINPVQVSARDMEPKRLKEEFGDRLIFWGAIDEQFVLTKGGTEEVYENVNKIINILGKDGGYVLAASHNIQEDVPTENILALFDSVR</sequence>
<organism evidence="2">
    <name type="scientific">marine sediment metagenome</name>
    <dbReference type="NCBI Taxonomy" id="412755"/>
    <lineage>
        <taxon>unclassified sequences</taxon>
        <taxon>metagenomes</taxon>
        <taxon>ecological metagenomes</taxon>
    </lineage>
</organism>
<protein>
    <recommendedName>
        <fullName evidence="1">Uroporphyrinogen decarboxylase (URO-D) domain-containing protein</fullName>
    </recommendedName>
</protein>
<name>X1MDN1_9ZZZZ</name>
<proteinExistence type="predicted"/>
<evidence type="ECO:0000259" key="1">
    <source>
        <dbReference type="Pfam" id="PF01208"/>
    </source>
</evidence>
<dbReference type="Gene3D" id="3.20.20.210">
    <property type="match status" value="1"/>
</dbReference>
<feature type="domain" description="Uroporphyrinogen decarboxylase (URO-D)" evidence="1">
    <location>
        <begin position="3"/>
        <end position="111"/>
    </location>
</feature>
<dbReference type="InterPro" id="IPR000257">
    <property type="entry name" value="Uroporphyrinogen_deCOase"/>
</dbReference>
<dbReference type="SUPFAM" id="SSF51726">
    <property type="entry name" value="UROD/MetE-like"/>
    <property type="match status" value="1"/>
</dbReference>
<gene>
    <name evidence="2" type="ORF">S06H3_24009</name>
</gene>
<dbReference type="GO" id="GO:0004853">
    <property type="term" value="F:uroporphyrinogen decarboxylase activity"/>
    <property type="evidence" value="ECO:0007669"/>
    <property type="project" value="InterPro"/>
</dbReference>